<dbReference type="EMBL" id="JACIDS010000005">
    <property type="protein sequence ID" value="MBB3932866.1"/>
    <property type="molecule type" value="Genomic_DNA"/>
</dbReference>
<accession>A0A840AX90</accession>
<evidence type="ECO:0000313" key="3">
    <source>
        <dbReference type="EMBL" id="MBB3932866.1"/>
    </source>
</evidence>
<dbReference type="SMART" id="SM00966">
    <property type="entry name" value="SpoVT_AbrB"/>
    <property type="match status" value="1"/>
</dbReference>
<reference evidence="3 4" key="1">
    <citation type="submission" date="2020-08" db="EMBL/GenBank/DDBJ databases">
        <title>Genomic Encyclopedia of Type Strains, Phase IV (KMG-IV): sequencing the most valuable type-strain genomes for metagenomic binning, comparative biology and taxonomic classification.</title>
        <authorList>
            <person name="Goeker M."/>
        </authorList>
    </citation>
    <scope>NUCLEOTIDE SEQUENCE [LARGE SCALE GENOMIC DNA]</scope>
    <source>
        <strain evidence="3 4">DSM 25966</strain>
    </source>
</reference>
<dbReference type="Pfam" id="PF04014">
    <property type="entry name" value="MazE_antitoxin"/>
    <property type="match status" value="1"/>
</dbReference>
<dbReference type="SUPFAM" id="SSF89447">
    <property type="entry name" value="AbrB/MazE/MraZ-like"/>
    <property type="match status" value="1"/>
</dbReference>
<feature type="domain" description="SpoVT-AbrB" evidence="2">
    <location>
        <begin position="6"/>
        <end position="49"/>
    </location>
</feature>
<protein>
    <submittedName>
        <fullName evidence="3">Antitoxin MazE</fullName>
    </submittedName>
</protein>
<dbReference type="InterPro" id="IPR037914">
    <property type="entry name" value="SpoVT-AbrB_sf"/>
</dbReference>
<feature type="compositionally biased region" description="Basic and acidic residues" evidence="1">
    <location>
        <begin position="66"/>
        <end position="77"/>
    </location>
</feature>
<dbReference type="InterPro" id="IPR007159">
    <property type="entry name" value="SpoVT-AbrB_dom"/>
</dbReference>
<dbReference type="AlphaFoldDB" id="A0A840AX90"/>
<evidence type="ECO:0000259" key="2">
    <source>
        <dbReference type="SMART" id="SM00966"/>
    </source>
</evidence>
<feature type="compositionally biased region" description="Basic and acidic residues" evidence="1">
    <location>
        <begin position="84"/>
        <end position="102"/>
    </location>
</feature>
<dbReference type="GO" id="GO:0003677">
    <property type="term" value="F:DNA binding"/>
    <property type="evidence" value="ECO:0007669"/>
    <property type="project" value="InterPro"/>
</dbReference>
<proteinExistence type="predicted"/>
<dbReference type="Gene3D" id="2.10.260.10">
    <property type="match status" value="1"/>
</dbReference>
<dbReference type="InterPro" id="IPR039052">
    <property type="entry name" value="Antitox_PemI-like"/>
</dbReference>
<keyword evidence="4" id="KW-1185">Reference proteome</keyword>
<sequence length="102" mass="11372">MRVRLARWGNSLAVRIPKDVVESAGLVEGQELEAEARDGGVALRGLQKRYTLDELLASMPLDAKPPELLDWGPDRGSEALPDDDYARGLITERDFPGRRDDR</sequence>
<evidence type="ECO:0000256" key="1">
    <source>
        <dbReference type="SAM" id="MobiDB-lite"/>
    </source>
</evidence>
<dbReference type="GO" id="GO:0097351">
    <property type="term" value="F:toxin sequestering activity"/>
    <property type="evidence" value="ECO:0007669"/>
    <property type="project" value="InterPro"/>
</dbReference>
<dbReference type="PANTHER" id="PTHR40516">
    <property type="entry name" value="ANTITOXIN CHPS-RELATED"/>
    <property type="match status" value="1"/>
</dbReference>
<dbReference type="Proteomes" id="UP000553963">
    <property type="component" value="Unassembled WGS sequence"/>
</dbReference>
<comment type="caution">
    <text evidence="3">The sequence shown here is derived from an EMBL/GenBank/DDBJ whole genome shotgun (WGS) entry which is preliminary data.</text>
</comment>
<gene>
    <name evidence="3" type="ORF">GGR25_003930</name>
</gene>
<dbReference type="PANTHER" id="PTHR40516:SF1">
    <property type="entry name" value="ANTITOXIN CHPS-RELATED"/>
    <property type="match status" value="1"/>
</dbReference>
<dbReference type="RefSeq" id="WP_183400527.1">
    <property type="nucleotide sequence ID" value="NZ_JACIDS010000005.1"/>
</dbReference>
<evidence type="ECO:0000313" key="4">
    <source>
        <dbReference type="Proteomes" id="UP000553963"/>
    </source>
</evidence>
<organism evidence="3 4">
    <name type="scientific">Kaistia hirudinis</name>
    <dbReference type="NCBI Taxonomy" id="1293440"/>
    <lineage>
        <taxon>Bacteria</taxon>
        <taxon>Pseudomonadati</taxon>
        <taxon>Pseudomonadota</taxon>
        <taxon>Alphaproteobacteria</taxon>
        <taxon>Hyphomicrobiales</taxon>
        <taxon>Kaistiaceae</taxon>
        <taxon>Kaistia</taxon>
    </lineage>
</organism>
<feature type="region of interest" description="Disordered" evidence="1">
    <location>
        <begin position="66"/>
        <end position="102"/>
    </location>
</feature>
<name>A0A840AX90_9HYPH</name>